<proteinExistence type="inferred from homology"/>
<evidence type="ECO:0000313" key="4">
    <source>
        <dbReference type="Proteomes" id="UP000324497"/>
    </source>
</evidence>
<dbReference type="GO" id="GO:0051301">
    <property type="term" value="P:cell division"/>
    <property type="evidence" value="ECO:0007669"/>
    <property type="project" value="UniProtKB-KW"/>
</dbReference>
<accession>A0A3Q8CZZ6</accession>
<name>A0A3Q8CZZ6_9LACO</name>
<keyword evidence="3" id="KW-0131">Cell cycle</keyword>
<dbReference type="KEGG" id="lng:BSQ50_10185"/>
<protein>
    <submittedName>
        <fullName evidence="3">Cell division protein FtsW</fullName>
    </submittedName>
</protein>
<comment type="similarity">
    <text evidence="1">Belongs to the PemK/MazF family.</text>
</comment>
<evidence type="ECO:0000256" key="1">
    <source>
        <dbReference type="ARBA" id="ARBA00007521"/>
    </source>
</evidence>
<keyword evidence="3" id="KW-0132">Cell division</keyword>
<dbReference type="Gene3D" id="2.30.30.110">
    <property type="match status" value="1"/>
</dbReference>
<organism evidence="3 4">
    <name type="scientific">Liquorilactobacillus nagelii</name>
    <dbReference type="NCBI Taxonomy" id="82688"/>
    <lineage>
        <taxon>Bacteria</taxon>
        <taxon>Bacillati</taxon>
        <taxon>Bacillota</taxon>
        <taxon>Bacilli</taxon>
        <taxon>Lactobacillales</taxon>
        <taxon>Lactobacillaceae</taxon>
        <taxon>Liquorilactobacillus</taxon>
    </lineage>
</organism>
<reference evidence="3 4" key="1">
    <citation type="submission" date="2016-11" db="EMBL/GenBank/DDBJ databases">
        <title>Interaction between Lactobacillus species and yeast in water kefir.</title>
        <authorList>
            <person name="Behr J."/>
            <person name="Xu D."/>
            <person name="Vogel R.F."/>
        </authorList>
    </citation>
    <scope>NUCLEOTIDE SEQUENCE [LARGE SCALE GENOMIC DNA]</scope>
    <source>
        <strain evidence="3 4">TMW 1.1827</strain>
    </source>
</reference>
<keyword evidence="2" id="KW-1277">Toxin-antitoxin system</keyword>
<dbReference type="InterPro" id="IPR003477">
    <property type="entry name" value="PemK-like"/>
</dbReference>
<dbReference type="AlphaFoldDB" id="A0A3Q8CZZ6"/>
<gene>
    <name evidence="3" type="ORF">BSQ50_10185</name>
</gene>
<dbReference type="EMBL" id="CP018180">
    <property type="protein sequence ID" value="AUJ32871.1"/>
    <property type="molecule type" value="Genomic_DNA"/>
</dbReference>
<dbReference type="RefSeq" id="WP_148127113.1">
    <property type="nucleotide sequence ID" value="NZ_CP018180.1"/>
</dbReference>
<dbReference type="Pfam" id="PF02452">
    <property type="entry name" value="PemK_toxin"/>
    <property type="match status" value="1"/>
</dbReference>
<dbReference type="InterPro" id="IPR011067">
    <property type="entry name" value="Plasmid_toxin/cell-grow_inhib"/>
</dbReference>
<dbReference type="SUPFAM" id="SSF50118">
    <property type="entry name" value="Cell growth inhibitor/plasmid maintenance toxic component"/>
    <property type="match status" value="1"/>
</dbReference>
<keyword evidence="4" id="KW-1185">Reference proteome</keyword>
<sequence>MNKDMPKQGDLIWINSEPHAGHEYGAHDVSVGNTFRPMLVMSDLAYNQRTGMIVGFPITHTTHINKPFQFELSGHKISGHVILTGLLGYDYLARAGETVDHVSTKELFQAKRAVKDIFGFLD</sequence>
<evidence type="ECO:0000313" key="3">
    <source>
        <dbReference type="EMBL" id="AUJ32871.1"/>
    </source>
</evidence>
<evidence type="ECO:0000256" key="2">
    <source>
        <dbReference type="ARBA" id="ARBA00022649"/>
    </source>
</evidence>
<dbReference type="GO" id="GO:0003677">
    <property type="term" value="F:DNA binding"/>
    <property type="evidence" value="ECO:0007669"/>
    <property type="project" value="InterPro"/>
</dbReference>
<dbReference type="Proteomes" id="UP000324497">
    <property type="component" value="Chromosome"/>
</dbReference>